<dbReference type="EMBL" id="JAUZVY010000001">
    <property type="protein sequence ID" value="MDP4527458.1"/>
    <property type="molecule type" value="Genomic_DNA"/>
</dbReference>
<dbReference type="RefSeq" id="WP_305943709.1">
    <property type="nucleotide sequence ID" value="NZ_JAUZVY010000001.1"/>
</dbReference>
<accession>A0ABT9GKG1</accession>
<organism evidence="1 2">
    <name type="scientific">Alkalimonas delamerensis</name>
    <dbReference type="NCBI Taxonomy" id="265981"/>
    <lineage>
        <taxon>Bacteria</taxon>
        <taxon>Pseudomonadati</taxon>
        <taxon>Pseudomonadota</taxon>
        <taxon>Gammaproteobacteria</taxon>
        <taxon>Alkalimonas</taxon>
    </lineage>
</organism>
<evidence type="ECO:0000313" key="1">
    <source>
        <dbReference type="EMBL" id="MDP4527458.1"/>
    </source>
</evidence>
<name>A0ABT9GKG1_9GAMM</name>
<evidence type="ECO:0000313" key="2">
    <source>
        <dbReference type="Proteomes" id="UP001236258"/>
    </source>
</evidence>
<gene>
    <name evidence="1" type="ORF">Q3O59_00260</name>
</gene>
<keyword evidence="2" id="KW-1185">Reference proteome</keyword>
<comment type="caution">
    <text evidence="1">The sequence shown here is derived from an EMBL/GenBank/DDBJ whole genome shotgun (WGS) entry which is preliminary data.</text>
</comment>
<dbReference type="Proteomes" id="UP001236258">
    <property type="component" value="Unassembled WGS sequence"/>
</dbReference>
<reference evidence="1 2" key="1">
    <citation type="submission" date="2023-08" db="EMBL/GenBank/DDBJ databases">
        <authorList>
            <person name="Joshi A."/>
            <person name="Thite S."/>
        </authorList>
    </citation>
    <scope>NUCLEOTIDE SEQUENCE [LARGE SCALE GENOMIC DNA]</scope>
    <source>
        <strain evidence="1 2">1E1</strain>
    </source>
</reference>
<protein>
    <recommendedName>
        <fullName evidence="3">Ankyrin repeat-containing protein</fullName>
    </recommendedName>
</protein>
<proteinExistence type="predicted"/>
<evidence type="ECO:0008006" key="3">
    <source>
        <dbReference type="Google" id="ProtNLM"/>
    </source>
</evidence>
<sequence>MHREMQQAEARLYDSLIQANISIQGKNTIYHAAGFSVSDFRIKRVGFAPNNITHFAFEGRPEQLPPRVDYQVMLALANADYATIFQLVEQGELTQNTMIAGQNILSSLMLHTQLTPDALQQLLSAGLRVTMADLVFATLTRQDPLVLDTLAHRFDGDLHATFQANGKTYNLVTLSTELLHYPALQLWSGLSVSHDVEADLYSSLDILPVPTNQHEKTQALAVLDFLVKYGVQAHSQHTISRINQWSNHQYRDLLQLSDSFEKLLMSSSMPEEQADYLRQMRAAQSYYYALFDQLHVQKQQCGELDISQYTLFDHSSPKSMQDWLASLPTMHQLSEADILAFQMALDTQKVVDAGDADSVVALLEKHGSLGGAHPEFDQVLFISMLNQHANTEQLIQLAQYAPIPDYAIFMLIAQQRIDAIPSLIPYGLNMDATDPQGQTPLQFANQVGLSFDKMMQLSDALSLSAQSQ</sequence>